<dbReference type="GO" id="GO:0003700">
    <property type="term" value="F:DNA-binding transcription factor activity"/>
    <property type="evidence" value="ECO:0007669"/>
    <property type="project" value="TreeGrafter"/>
</dbReference>
<keyword evidence="3" id="KW-0804">Transcription</keyword>
<dbReference type="HOGENOM" id="CLU_037628_6_1_0"/>
<protein>
    <submittedName>
        <fullName evidence="5">Transcriptional regulator</fullName>
    </submittedName>
</protein>
<evidence type="ECO:0000313" key="6">
    <source>
        <dbReference type="Proteomes" id="UP000002881"/>
    </source>
</evidence>
<organism evidence="5 6">
    <name type="scientific">Mesotoga prima MesG1.Ag.4.2</name>
    <dbReference type="NCBI Taxonomy" id="660470"/>
    <lineage>
        <taxon>Bacteria</taxon>
        <taxon>Thermotogati</taxon>
        <taxon>Thermotogota</taxon>
        <taxon>Thermotogae</taxon>
        <taxon>Kosmotogales</taxon>
        <taxon>Kosmotogaceae</taxon>
        <taxon>Mesotoga</taxon>
    </lineage>
</organism>
<dbReference type="SUPFAM" id="SSF53822">
    <property type="entry name" value="Periplasmic binding protein-like I"/>
    <property type="match status" value="1"/>
</dbReference>
<dbReference type="STRING" id="660470.Theba_1425"/>
<evidence type="ECO:0000256" key="1">
    <source>
        <dbReference type="ARBA" id="ARBA00023015"/>
    </source>
</evidence>
<dbReference type="PANTHER" id="PTHR30146">
    <property type="entry name" value="LACI-RELATED TRANSCRIPTIONAL REPRESSOR"/>
    <property type="match status" value="1"/>
</dbReference>
<dbReference type="SMART" id="SM00354">
    <property type="entry name" value="HTH_LACI"/>
    <property type="match status" value="1"/>
</dbReference>
<dbReference type="PANTHER" id="PTHR30146:SF109">
    <property type="entry name" value="HTH-TYPE TRANSCRIPTIONAL REGULATOR GALS"/>
    <property type="match status" value="1"/>
</dbReference>
<dbReference type="KEGG" id="mpg:Theba_1425"/>
<evidence type="ECO:0000256" key="2">
    <source>
        <dbReference type="ARBA" id="ARBA00023125"/>
    </source>
</evidence>
<dbReference type="Pfam" id="PF00532">
    <property type="entry name" value="Peripla_BP_1"/>
    <property type="match status" value="1"/>
</dbReference>
<feature type="domain" description="HTH lacI-type" evidence="4">
    <location>
        <begin position="7"/>
        <end position="61"/>
    </location>
</feature>
<dbReference type="eggNOG" id="COG1609">
    <property type="taxonomic scope" value="Bacteria"/>
</dbReference>
<dbReference type="SUPFAM" id="SSF47413">
    <property type="entry name" value="lambda repressor-like DNA-binding domains"/>
    <property type="match status" value="1"/>
</dbReference>
<dbReference type="CDD" id="cd01392">
    <property type="entry name" value="HTH_LacI"/>
    <property type="match status" value="1"/>
</dbReference>
<dbReference type="Pfam" id="PF00356">
    <property type="entry name" value="LacI"/>
    <property type="match status" value="1"/>
</dbReference>
<dbReference type="RefSeq" id="WP_014731056.1">
    <property type="nucleotide sequence ID" value="NC_017934.1"/>
</dbReference>
<keyword evidence="6" id="KW-1185">Reference proteome</keyword>
<dbReference type="InterPro" id="IPR010982">
    <property type="entry name" value="Lambda_DNA-bd_dom_sf"/>
</dbReference>
<dbReference type="Proteomes" id="UP000002881">
    <property type="component" value="Chromosome"/>
</dbReference>
<keyword evidence="2" id="KW-0238">DNA-binding</keyword>
<accession>I2F5A8</accession>
<proteinExistence type="predicted"/>
<dbReference type="Gene3D" id="1.10.260.40">
    <property type="entry name" value="lambda repressor-like DNA-binding domains"/>
    <property type="match status" value="1"/>
</dbReference>
<dbReference type="InterPro" id="IPR001761">
    <property type="entry name" value="Peripla_BP/Lac1_sug-bd_dom"/>
</dbReference>
<dbReference type="Gene3D" id="3.40.50.2300">
    <property type="match status" value="2"/>
</dbReference>
<sequence length="355" mass="38695">MRKSDRVTIKQVADYAGLSAATVSRVLNGSRPVQEDLKIKVWDAVKKLNYKPNVGARFMKGQTTNVIGMLVPDVSQPFFSAMIAGAILKAGEIDHVIIISTSDGKRELEKAAIDSLSRTVVDGLIYCPVSTGDPLPQIESFKELPIVVVGRRNVFKSKPHVYTDNVKGGYLATKYLLRLGRKRVGFLAGFWSSPCTIDTIGEVASSEDAGKYTTLDRYMGYRRALEEEKIEYDPSLIVICGYDYEAGYIGARELLERMVEVDSVIAANDLVAAGVIGFLTDQGINVPDQVSVVGYDNNLIAPITIPTLTSVDQDPRTLGAESVVALSKILSGKEVSDTIIDVKLTIRNSTSVMHK</sequence>
<dbReference type="AlphaFoldDB" id="I2F5A8"/>
<gene>
    <name evidence="5" type="ORF">Theba_1425</name>
</gene>
<keyword evidence="1" id="KW-0805">Transcription regulation</keyword>
<dbReference type="GeneID" id="87107229"/>
<dbReference type="EMBL" id="CP003532">
    <property type="protein sequence ID" value="AFK07111.1"/>
    <property type="molecule type" value="Genomic_DNA"/>
</dbReference>
<evidence type="ECO:0000259" key="4">
    <source>
        <dbReference type="PROSITE" id="PS50932"/>
    </source>
</evidence>
<name>I2F5A8_9BACT</name>
<reference evidence="5 6" key="1">
    <citation type="journal article" date="2012" name="Genome Biol. Evol.">
        <title>Genome Sequence of the Mesophilic Thermotogales Bacterium Mesotoga prima MesG1.Ag.4.2 Reveals the Largest Thermotogales Genome To Date.</title>
        <authorList>
            <person name="Zhaxybayeva O."/>
            <person name="Swithers K.S."/>
            <person name="Foght J."/>
            <person name="Green A.G."/>
            <person name="Bruce D."/>
            <person name="Detter C."/>
            <person name="Han S."/>
            <person name="Teshima H."/>
            <person name="Han J."/>
            <person name="Woyke T."/>
            <person name="Pitluck S."/>
            <person name="Nolan M."/>
            <person name="Ivanova N."/>
            <person name="Pati A."/>
            <person name="Land M.L."/>
            <person name="Dlutek M."/>
            <person name="Doolittle W.F."/>
            <person name="Noll K.M."/>
            <person name="Nesbo C.L."/>
        </authorList>
    </citation>
    <scope>NUCLEOTIDE SEQUENCE [LARGE SCALE GENOMIC DNA]</scope>
    <source>
        <strain evidence="6">mesG1.Ag.4.2</strain>
    </source>
</reference>
<dbReference type="InterPro" id="IPR000843">
    <property type="entry name" value="HTH_LacI"/>
</dbReference>
<dbReference type="CDD" id="cd06267">
    <property type="entry name" value="PBP1_LacI_sugar_binding-like"/>
    <property type="match status" value="1"/>
</dbReference>
<evidence type="ECO:0000256" key="3">
    <source>
        <dbReference type="ARBA" id="ARBA00023163"/>
    </source>
</evidence>
<dbReference type="PROSITE" id="PS50932">
    <property type="entry name" value="HTH_LACI_2"/>
    <property type="match status" value="1"/>
</dbReference>
<evidence type="ECO:0000313" key="5">
    <source>
        <dbReference type="EMBL" id="AFK07111.1"/>
    </source>
</evidence>
<dbReference type="InterPro" id="IPR028082">
    <property type="entry name" value="Peripla_BP_I"/>
</dbReference>
<dbReference type="GO" id="GO:0000976">
    <property type="term" value="F:transcription cis-regulatory region binding"/>
    <property type="evidence" value="ECO:0007669"/>
    <property type="project" value="TreeGrafter"/>
</dbReference>